<organism evidence="2">
    <name type="scientific">Rhizobium sp. ZPR3</name>
    <dbReference type="NCBI Taxonomy" id="3158967"/>
    <lineage>
        <taxon>Bacteria</taxon>
        <taxon>Pseudomonadati</taxon>
        <taxon>Pseudomonadota</taxon>
        <taxon>Alphaproteobacteria</taxon>
        <taxon>Hyphomicrobiales</taxon>
        <taxon>Rhizobiaceae</taxon>
        <taxon>Rhizobium/Agrobacterium group</taxon>
        <taxon>Rhizobium</taxon>
    </lineage>
</organism>
<evidence type="ECO:0008006" key="3">
    <source>
        <dbReference type="Google" id="ProtNLM"/>
    </source>
</evidence>
<geneLocation type="plasmid" evidence="2">
    <name>unnamed5</name>
</geneLocation>
<reference evidence="2" key="1">
    <citation type="submission" date="2024-06" db="EMBL/GenBank/DDBJ databases">
        <authorList>
            <person name="Li T."/>
            <person name="Gao R."/>
        </authorList>
    </citation>
    <scope>NUCLEOTIDE SEQUENCE</scope>
    <source>
        <strain evidence="2">ZPR3</strain>
        <plasmid evidence="2">unnamed5</plasmid>
    </source>
</reference>
<dbReference type="EMBL" id="CP157965">
    <property type="protein sequence ID" value="XBT98114.1"/>
    <property type="molecule type" value="Genomic_DNA"/>
</dbReference>
<keyword evidence="2" id="KW-0614">Plasmid</keyword>
<gene>
    <name evidence="2" type="ORF">ABM479_35315</name>
</gene>
<sequence length="65" mass="6511">MKGRLRVIVLGMGMAAFAALPGCAGHKELKAPCSAAAGSIFSSSAFATDLTACGPMVRQNGVTVL</sequence>
<evidence type="ECO:0000313" key="2">
    <source>
        <dbReference type="EMBL" id="XBT98114.1"/>
    </source>
</evidence>
<dbReference type="AlphaFoldDB" id="A0AAU7S6X4"/>
<keyword evidence="1" id="KW-0732">Signal</keyword>
<dbReference type="RefSeq" id="WP_349963400.1">
    <property type="nucleotide sequence ID" value="NZ_CP157965.1"/>
</dbReference>
<protein>
    <recommendedName>
        <fullName evidence="3">Lipoprotein</fullName>
    </recommendedName>
</protein>
<name>A0AAU7S6X4_9HYPH</name>
<accession>A0AAU7S6X4</accession>
<feature type="chain" id="PRO_5043761754" description="Lipoprotein" evidence="1">
    <location>
        <begin position="19"/>
        <end position="65"/>
    </location>
</feature>
<evidence type="ECO:0000256" key="1">
    <source>
        <dbReference type="SAM" id="SignalP"/>
    </source>
</evidence>
<proteinExistence type="predicted"/>
<feature type="signal peptide" evidence="1">
    <location>
        <begin position="1"/>
        <end position="18"/>
    </location>
</feature>